<evidence type="ECO:0000313" key="2">
    <source>
        <dbReference type="EMBL" id="CEM19015.1"/>
    </source>
</evidence>
<evidence type="ECO:0000256" key="1">
    <source>
        <dbReference type="SAM" id="MobiDB-lite"/>
    </source>
</evidence>
<protein>
    <recommendedName>
        <fullName evidence="3">Class II aldolase/adducin N-terminal domain-containing protein</fullName>
    </recommendedName>
</protein>
<organism evidence="2">
    <name type="scientific">Chromera velia CCMP2878</name>
    <dbReference type="NCBI Taxonomy" id="1169474"/>
    <lineage>
        <taxon>Eukaryota</taxon>
        <taxon>Sar</taxon>
        <taxon>Alveolata</taxon>
        <taxon>Colpodellida</taxon>
        <taxon>Chromeraceae</taxon>
        <taxon>Chromera</taxon>
    </lineage>
</organism>
<evidence type="ECO:0008006" key="3">
    <source>
        <dbReference type="Google" id="ProtNLM"/>
    </source>
</evidence>
<feature type="region of interest" description="Disordered" evidence="1">
    <location>
        <begin position="242"/>
        <end position="262"/>
    </location>
</feature>
<name>A0A0G4FWB8_9ALVE</name>
<sequence length="262" mass="27980">MNLEDASLLMGGPRIKFSLRKDEEEQGREILKKLETALLPAAASLSSALAEVERDGAAPVLPDGKVGGNGAVLLGDLDCPALLVSRSGKEKGHILRVPDDFALVTSFDRERWEAVYVPCGSDQTVKPTSDTPLLWAALVSSKKKGEGDAKDSRTAPPARFALHGHALERGSRGIHIPISDEETLFSTPEDVAALERLFDSAGYFPLHRTFIRRGHGFFILGEGSSEALETLRTVVVPQIAPAPSAATPPAPVAAEAGQQSWQ</sequence>
<proteinExistence type="predicted"/>
<dbReference type="AlphaFoldDB" id="A0A0G4FWB8"/>
<dbReference type="PhylomeDB" id="A0A0G4FWB8"/>
<dbReference type="EMBL" id="CDMZ01000662">
    <property type="protein sequence ID" value="CEM19015.1"/>
    <property type="molecule type" value="Genomic_DNA"/>
</dbReference>
<gene>
    <name evidence="2" type="ORF">Cvel_503</name>
</gene>
<accession>A0A0G4FWB8</accession>
<reference evidence="2" key="1">
    <citation type="submission" date="2014-11" db="EMBL/GenBank/DDBJ databases">
        <authorList>
            <person name="Otto D Thomas"/>
            <person name="Naeem Raeece"/>
        </authorList>
    </citation>
    <scope>NUCLEOTIDE SEQUENCE</scope>
</reference>
<dbReference type="VEuPathDB" id="CryptoDB:Cvel_503"/>